<evidence type="ECO:0000313" key="1">
    <source>
        <dbReference type="EnsemblPlants" id="OBART02G35920.1"/>
    </source>
</evidence>
<dbReference type="AlphaFoldDB" id="A0A0D3FBL5"/>
<name>A0A0D3FBL5_9ORYZ</name>
<proteinExistence type="predicted"/>
<sequence length="123" mass="13246">MSSSQARRPRFPRGPAAALLRYQFKTVRPPTKDIVELLPEGGSRTVPRSVLHGSALADENKFKSLSKMEPAIVAAAQEDGDLAAAAAAEAAPAPADEDTYHWTGQVDGRRAVHQIDQDHDSCK</sequence>
<accession>A0A0D3FBL5</accession>
<dbReference type="EnsemblPlants" id="OBART02G35920.1">
    <property type="protein sequence ID" value="OBART02G35920.1"/>
    <property type="gene ID" value="OBART02G35920"/>
</dbReference>
<evidence type="ECO:0000313" key="2">
    <source>
        <dbReference type="Proteomes" id="UP000026960"/>
    </source>
</evidence>
<dbReference type="HOGENOM" id="CLU_164296_0_0_1"/>
<reference evidence="1" key="1">
    <citation type="journal article" date="2009" name="Rice">
        <title>De Novo Next Generation Sequencing of Plant Genomes.</title>
        <authorList>
            <person name="Rounsley S."/>
            <person name="Marri P.R."/>
            <person name="Yu Y."/>
            <person name="He R."/>
            <person name="Sisneros N."/>
            <person name="Goicoechea J.L."/>
            <person name="Lee S.J."/>
            <person name="Angelova A."/>
            <person name="Kudrna D."/>
            <person name="Luo M."/>
            <person name="Affourtit J."/>
            <person name="Desany B."/>
            <person name="Knight J."/>
            <person name="Niazi F."/>
            <person name="Egholm M."/>
            <person name="Wing R.A."/>
        </authorList>
    </citation>
    <scope>NUCLEOTIDE SEQUENCE [LARGE SCALE GENOMIC DNA]</scope>
    <source>
        <strain evidence="1">cv. IRGC 105608</strain>
    </source>
</reference>
<protein>
    <submittedName>
        <fullName evidence="1">Uncharacterized protein</fullName>
    </submittedName>
</protein>
<keyword evidence="2" id="KW-1185">Reference proteome</keyword>
<dbReference type="Gramene" id="OBART02G35920.1">
    <property type="protein sequence ID" value="OBART02G35920.1"/>
    <property type="gene ID" value="OBART02G35920"/>
</dbReference>
<reference evidence="1" key="2">
    <citation type="submission" date="2015-03" db="UniProtKB">
        <authorList>
            <consortium name="EnsemblPlants"/>
        </authorList>
    </citation>
    <scope>IDENTIFICATION</scope>
</reference>
<organism evidence="1">
    <name type="scientific">Oryza barthii</name>
    <dbReference type="NCBI Taxonomy" id="65489"/>
    <lineage>
        <taxon>Eukaryota</taxon>
        <taxon>Viridiplantae</taxon>
        <taxon>Streptophyta</taxon>
        <taxon>Embryophyta</taxon>
        <taxon>Tracheophyta</taxon>
        <taxon>Spermatophyta</taxon>
        <taxon>Magnoliopsida</taxon>
        <taxon>Liliopsida</taxon>
        <taxon>Poales</taxon>
        <taxon>Poaceae</taxon>
        <taxon>BOP clade</taxon>
        <taxon>Oryzoideae</taxon>
        <taxon>Oryzeae</taxon>
        <taxon>Oryzinae</taxon>
        <taxon>Oryza</taxon>
    </lineage>
</organism>
<dbReference type="Proteomes" id="UP000026960">
    <property type="component" value="Chromosome 2"/>
</dbReference>
<dbReference type="PaxDb" id="65489-OBART02G35920.1"/>